<dbReference type="AlphaFoldDB" id="A0A455UKT4"/>
<organism evidence="1 2">
    <name type="scientific">Vreelandella sulfidaeris</name>
    <dbReference type="NCBI Taxonomy" id="115553"/>
    <lineage>
        <taxon>Bacteria</taxon>
        <taxon>Pseudomonadati</taxon>
        <taxon>Pseudomonadota</taxon>
        <taxon>Gammaproteobacteria</taxon>
        <taxon>Oceanospirillales</taxon>
        <taxon>Halomonadaceae</taxon>
        <taxon>Vreelandella</taxon>
    </lineage>
</organism>
<evidence type="ECO:0000313" key="2">
    <source>
        <dbReference type="Proteomes" id="UP000320231"/>
    </source>
</evidence>
<dbReference type="Proteomes" id="UP000320231">
    <property type="component" value="Chromosome"/>
</dbReference>
<reference evidence="1 2" key="1">
    <citation type="journal article" date="2019" name="Microbiol. Resour. Announc.">
        <title>Complete Genome Sequence of Halomonas sulfidaeris Strain Esulfide1 Isolated from a Metal Sulfide Rock at a Depth of 2,200 Meters, Obtained Using Nanopore Sequencing.</title>
        <authorList>
            <person name="Saito M."/>
            <person name="Nishigata A."/>
            <person name="Galipon J."/>
            <person name="Arakawa K."/>
        </authorList>
    </citation>
    <scope>NUCLEOTIDE SEQUENCE [LARGE SCALE GENOMIC DNA]</scope>
    <source>
        <strain evidence="1 2">ATCC BAA-803</strain>
    </source>
</reference>
<proteinExistence type="predicted"/>
<accession>A0A455UKT4</accession>
<dbReference type="EMBL" id="AP019514">
    <property type="protein sequence ID" value="BBI63554.1"/>
    <property type="molecule type" value="Genomic_DNA"/>
</dbReference>
<protein>
    <submittedName>
        <fullName evidence="1">Uncharacterized protein</fullName>
    </submittedName>
</protein>
<sequence>MISTQRLRHQDNDKLCLHYDNYYEGFEVQQKLEYGPLVKNYLKATVNEIIAAVNSQQRILIFRADLHFPQWMLPSGMHQNNEVLSTFFRYFKYEIKNLAALTFLFFATSGPGSRTPVISLTIT</sequence>
<gene>
    <name evidence="1" type="ORF">HSBAA_48600</name>
</gene>
<name>A0A455UKT4_9GAMM</name>
<evidence type="ECO:0000313" key="1">
    <source>
        <dbReference type="EMBL" id="BBI63554.1"/>
    </source>
</evidence>
<dbReference type="KEGG" id="hsr:HSBAA_48600"/>